<accession>A0A1E1MNJ8</accession>
<proteinExistence type="predicted"/>
<protein>
    <submittedName>
        <fullName evidence="2">Uncharacterized protein</fullName>
    </submittedName>
</protein>
<evidence type="ECO:0000256" key="1">
    <source>
        <dbReference type="SAM" id="MobiDB-lite"/>
    </source>
</evidence>
<feature type="region of interest" description="Disordered" evidence="1">
    <location>
        <begin position="1"/>
        <end position="61"/>
    </location>
</feature>
<evidence type="ECO:0000313" key="2">
    <source>
        <dbReference type="EMBL" id="CZT50659.1"/>
    </source>
</evidence>
<name>A0A1E1MNJ8_RHYSE</name>
<dbReference type="Proteomes" id="UP000177625">
    <property type="component" value="Unassembled WGS sequence"/>
</dbReference>
<dbReference type="AlphaFoldDB" id="A0A1E1MNJ8"/>
<sequence>MPSPMTRHVDLASIDNPICRSRNDADEANHRCDDDPKDSRADHRVGPTGKEERQHQHADAH</sequence>
<reference evidence="3" key="1">
    <citation type="submission" date="2016-03" db="EMBL/GenBank/DDBJ databases">
        <authorList>
            <person name="Guldener U."/>
        </authorList>
    </citation>
    <scope>NUCLEOTIDE SEQUENCE [LARGE SCALE GENOMIC DNA]</scope>
</reference>
<evidence type="ECO:0000313" key="3">
    <source>
        <dbReference type="Proteomes" id="UP000177625"/>
    </source>
</evidence>
<feature type="compositionally biased region" description="Basic and acidic residues" evidence="1">
    <location>
        <begin position="21"/>
        <end position="61"/>
    </location>
</feature>
<gene>
    <name evidence="2" type="ORF">RSE6_11684</name>
</gene>
<organism evidence="2 3">
    <name type="scientific">Rhynchosporium secalis</name>
    <name type="common">Barley scald fungus</name>
    <dbReference type="NCBI Taxonomy" id="38038"/>
    <lineage>
        <taxon>Eukaryota</taxon>
        <taxon>Fungi</taxon>
        <taxon>Dikarya</taxon>
        <taxon>Ascomycota</taxon>
        <taxon>Pezizomycotina</taxon>
        <taxon>Leotiomycetes</taxon>
        <taxon>Helotiales</taxon>
        <taxon>Ploettnerulaceae</taxon>
        <taxon>Rhynchosporium</taxon>
    </lineage>
</organism>
<dbReference type="EMBL" id="FJVC01000439">
    <property type="protein sequence ID" value="CZT50659.1"/>
    <property type="molecule type" value="Genomic_DNA"/>
</dbReference>
<keyword evidence="3" id="KW-1185">Reference proteome</keyword>